<dbReference type="AlphaFoldDB" id="A0A7S4FVV5"/>
<dbReference type="EMBL" id="HBJA01080211">
    <property type="protein sequence ID" value="CAE0816886.1"/>
    <property type="molecule type" value="Transcribed_RNA"/>
</dbReference>
<reference evidence="1" key="1">
    <citation type="submission" date="2021-01" db="EMBL/GenBank/DDBJ databases">
        <authorList>
            <person name="Corre E."/>
            <person name="Pelletier E."/>
            <person name="Niang G."/>
            <person name="Scheremetjew M."/>
            <person name="Finn R."/>
            <person name="Kale V."/>
            <person name="Holt S."/>
            <person name="Cochrane G."/>
            <person name="Meng A."/>
            <person name="Brown T."/>
            <person name="Cohen L."/>
        </authorList>
    </citation>
    <scope>NUCLEOTIDE SEQUENCE</scope>
    <source>
        <strain evidence="1">CCMP1594</strain>
    </source>
</reference>
<evidence type="ECO:0000313" key="1">
    <source>
        <dbReference type="EMBL" id="CAE0816886.1"/>
    </source>
</evidence>
<accession>A0A7S4FVV5</accession>
<proteinExistence type="predicted"/>
<sequence>MGRWSVAPPPEVMRRRNALAHMVHFRGPISPLPLHSVLLQLAILALSGTIHRYICSFERGWTLHLLSAVTQRYREIGQAEALGGCSESLGTVLSPGFVLRGLVQWRGG</sequence>
<organism evidence="1">
    <name type="scientific">Eutreptiella gymnastica</name>
    <dbReference type="NCBI Taxonomy" id="73025"/>
    <lineage>
        <taxon>Eukaryota</taxon>
        <taxon>Discoba</taxon>
        <taxon>Euglenozoa</taxon>
        <taxon>Euglenida</taxon>
        <taxon>Spirocuta</taxon>
        <taxon>Euglenophyceae</taxon>
        <taxon>Eutreptiales</taxon>
        <taxon>Eutreptiaceae</taxon>
        <taxon>Eutreptiella</taxon>
    </lineage>
</organism>
<gene>
    <name evidence="1" type="ORF">EGYM00163_LOCUS28047</name>
</gene>
<name>A0A7S4FVV5_9EUGL</name>
<protein>
    <submittedName>
        <fullName evidence="1">Uncharacterized protein</fullName>
    </submittedName>
</protein>